<dbReference type="STRING" id="1763535.LPB072_09645"/>
<dbReference type="OrthoDB" id="8687154at2"/>
<dbReference type="SUPFAM" id="SSF159894">
    <property type="entry name" value="YgaC/TfoX-N like"/>
    <property type="match status" value="1"/>
</dbReference>
<proteinExistence type="predicted"/>
<dbReference type="EMBL" id="CP017476">
    <property type="protein sequence ID" value="AOW13072.1"/>
    <property type="molecule type" value="Genomic_DNA"/>
</dbReference>
<evidence type="ECO:0000259" key="2">
    <source>
        <dbReference type="Pfam" id="PF04993"/>
    </source>
</evidence>
<evidence type="ECO:0000313" key="3">
    <source>
        <dbReference type="EMBL" id="AOW13072.1"/>
    </source>
</evidence>
<sequence length="157" mass="16674">MPRNTPSELTLAKPRSPGADFADHCCELMGSLGTVQARRMFLGWGLSVEGLTVAVIAWDTLFLKTNAGALPQFVAAGCQVFEHTAKGVTRRMRYHTAPEGALESRPAMQPWAALAMQAAVAARRPPRLAADKGGSALKPAQTSKPRQPRPKAPGSSA</sequence>
<dbReference type="RefSeq" id="WP_066094728.1">
    <property type="nucleotide sequence ID" value="NZ_CP017476.1"/>
</dbReference>
<evidence type="ECO:0000256" key="1">
    <source>
        <dbReference type="SAM" id="MobiDB-lite"/>
    </source>
</evidence>
<protein>
    <recommendedName>
        <fullName evidence="2">TfoX N-terminal domain-containing protein</fullName>
    </recommendedName>
</protein>
<name>A0A1D8NVF3_9BURK</name>
<dbReference type="AlphaFoldDB" id="A0A1D8NVF3"/>
<accession>A0A1D8NVF3</accession>
<organism evidence="3 4">
    <name type="scientific">Hydrogenophaga crassostreae</name>
    <dbReference type="NCBI Taxonomy" id="1763535"/>
    <lineage>
        <taxon>Bacteria</taxon>
        <taxon>Pseudomonadati</taxon>
        <taxon>Pseudomonadota</taxon>
        <taxon>Betaproteobacteria</taxon>
        <taxon>Burkholderiales</taxon>
        <taxon>Comamonadaceae</taxon>
        <taxon>Hydrogenophaga</taxon>
    </lineage>
</organism>
<dbReference type="Gene3D" id="3.30.1460.30">
    <property type="entry name" value="YgaC/TfoX-N like chaperone"/>
    <property type="match status" value="1"/>
</dbReference>
<dbReference type="KEGG" id="hyl:LPB072_09645"/>
<evidence type="ECO:0000313" key="4">
    <source>
        <dbReference type="Proteomes" id="UP000185680"/>
    </source>
</evidence>
<dbReference type="Proteomes" id="UP000185680">
    <property type="component" value="Chromosome"/>
</dbReference>
<feature type="region of interest" description="Disordered" evidence="1">
    <location>
        <begin position="123"/>
        <end position="157"/>
    </location>
</feature>
<gene>
    <name evidence="3" type="ORF">LPB072_09645</name>
</gene>
<dbReference type="InterPro" id="IPR007076">
    <property type="entry name" value="TfoX_N"/>
</dbReference>
<dbReference type="Pfam" id="PF04993">
    <property type="entry name" value="TfoX_N"/>
    <property type="match status" value="1"/>
</dbReference>
<reference evidence="3 4" key="1">
    <citation type="submission" date="2016-10" db="EMBL/GenBank/DDBJ databases">
        <title>Hydorgenophaga sp. LPB0072 isolated from gastropod.</title>
        <authorList>
            <person name="Kim E."/>
            <person name="Yi H."/>
        </authorList>
    </citation>
    <scope>NUCLEOTIDE SEQUENCE [LARGE SCALE GENOMIC DNA]</scope>
    <source>
        <strain evidence="3 4">LPB0072</strain>
    </source>
</reference>
<feature type="domain" description="TfoX N-terminal" evidence="2">
    <location>
        <begin position="27"/>
        <end position="119"/>
    </location>
</feature>